<organism evidence="2">
    <name type="scientific">Phytophthora nicotianae</name>
    <name type="common">Potato buckeye rot agent</name>
    <name type="synonym">Phytophthora parasitica</name>
    <dbReference type="NCBI Taxonomy" id="4792"/>
    <lineage>
        <taxon>Eukaryota</taxon>
        <taxon>Sar</taxon>
        <taxon>Stramenopiles</taxon>
        <taxon>Oomycota</taxon>
        <taxon>Peronosporomycetes</taxon>
        <taxon>Peronosporales</taxon>
        <taxon>Peronosporaceae</taxon>
        <taxon>Phytophthora</taxon>
    </lineage>
</organism>
<evidence type="ECO:0000259" key="1">
    <source>
        <dbReference type="Pfam" id="PF21056"/>
    </source>
</evidence>
<proteinExistence type="predicted"/>
<reference evidence="2" key="1">
    <citation type="submission" date="2013-11" db="EMBL/GenBank/DDBJ databases">
        <title>The Genome Sequence of Phytophthora parasitica CJ05E6.</title>
        <authorList>
            <consortium name="The Broad Institute Genomics Platform"/>
            <person name="Russ C."/>
            <person name="Tyler B."/>
            <person name="Panabieres F."/>
            <person name="Shan W."/>
            <person name="Tripathy S."/>
            <person name="Grunwald N."/>
            <person name="Machado M."/>
            <person name="Johnson C.S."/>
            <person name="Arredondo F."/>
            <person name="Hong C."/>
            <person name="Coffey M."/>
            <person name="Young S.K."/>
            <person name="Zeng Q."/>
            <person name="Gargeya S."/>
            <person name="Fitzgerald M."/>
            <person name="Abouelleil A."/>
            <person name="Alvarado L."/>
            <person name="Chapman S.B."/>
            <person name="Gainer-Dewar J."/>
            <person name="Goldberg J."/>
            <person name="Griggs A."/>
            <person name="Gujja S."/>
            <person name="Hansen M."/>
            <person name="Howarth C."/>
            <person name="Imamovic A."/>
            <person name="Ireland A."/>
            <person name="Larimer J."/>
            <person name="McCowan C."/>
            <person name="Murphy C."/>
            <person name="Pearson M."/>
            <person name="Poon T.W."/>
            <person name="Priest M."/>
            <person name="Roberts A."/>
            <person name="Saif S."/>
            <person name="Shea T."/>
            <person name="Sykes S."/>
            <person name="Wortman J."/>
            <person name="Nusbaum C."/>
            <person name="Birren B."/>
        </authorList>
    </citation>
    <scope>NUCLEOTIDE SEQUENCE [LARGE SCALE GENOMIC DNA]</scope>
    <source>
        <strain evidence="2">CJ05E6</strain>
    </source>
</reference>
<dbReference type="EMBL" id="KI674231">
    <property type="protein sequence ID" value="ETL34784.1"/>
    <property type="molecule type" value="Genomic_DNA"/>
</dbReference>
<feature type="domain" description="ZSWIM1/3 RNaseH-like" evidence="1">
    <location>
        <begin position="4"/>
        <end position="40"/>
    </location>
</feature>
<evidence type="ECO:0000313" key="2">
    <source>
        <dbReference type="EMBL" id="ETL34784.1"/>
    </source>
</evidence>
<dbReference type="AlphaFoldDB" id="W2IKL5"/>
<sequence length="77" mass="8892">MDTTCGITMQTKIQKMMFERWGETLAMDFTHNTNNLGPGIFHVETVIIDKDFTGWRVLEQLFPKATVLLCQIHAITY</sequence>
<accession>W2IKL5</accession>
<dbReference type="InterPro" id="IPR048324">
    <property type="entry name" value="ZSWIM1-3_RNaseH-like"/>
</dbReference>
<protein>
    <recommendedName>
        <fullName evidence="1">ZSWIM1/3 RNaseH-like domain-containing protein</fullName>
    </recommendedName>
</protein>
<dbReference type="VEuPathDB" id="FungiDB:PPTG_21772"/>
<gene>
    <name evidence="2" type="ORF">L916_13031</name>
</gene>
<dbReference type="Pfam" id="PF21056">
    <property type="entry name" value="ZSWIM1-3_RNaseH-like"/>
    <property type="match status" value="1"/>
</dbReference>
<dbReference type="Proteomes" id="UP000053864">
    <property type="component" value="Unassembled WGS sequence"/>
</dbReference>
<name>W2IKL5_PHYNI</name>